<evidence type="ECO:0000256" key="2">
    <source>
        <dbReference type="SAM" id="SignalP"/>
    </source>
</evidence>
<feature type="compositionally biased region" description="Acidic residues" evidence="1">
    <location>
        <begin position="316"/>
        <end position="334"/>
    </location>
</feature>
<dbReference type="AlphaFoldDB" id="A0A9P5RGR4"/>
<keyword evidence="4" id="KW-1185">Reference proteome</keyword>
<proteinExistence type="predicted"/>
<feature type="chain" id="PRO_5040513545" evidence="2">
    <location>
        <begin position="28"/>
        <end position="465"/>
    </location>
</feature>
<feature type="signal peptide" evidence="2">
    <location>
        <begin position="1"/>
        <end position="27"/>
    </location>
</feature>
<accession>A0A9P5RGR4</accession>
<reference evidence="3" key="1">
    <citation type="journal article" date="2020" name="Fungal Divers.">
        <title>Resolving the Mortierellaceae phylogeny through synthesis of multi-gene phylogenetics and phylogenomics.</title>
        <authorList>
            <person name="Vandepol N."/>
            <person name="Liber J."/>
            <person name="Desiro A."/>
            <person name="Na H."/>
            <person name="Kennedy M."/>
            <person name="Barry K."/>
            <person name="Grigoriev I.V."/>
            <person name="Miller A.N."/>
            <person name="O'Donnell K."/>
            <person name="Stajich J.E."/>
            <person name="Bonito G."/>
        </authorList>
    </citation>
    <scope>NUCLEOTIDE SEQUENCE</scope>
    <source>
        <strain evidence="3">NRRL 6426</strain>
    </source>
</reference>
<evidence type="ECO:0000313" key="3">
    <source>
        <dbReference type="EMBL" id="KAF9129878.1"/>
    </source>
</evidence>
<comment type="caution">
    <text evidence="3">The sequence shown here is derived from an EMBL/GenBank/DDBJ whole genome shotgun (WGS) entry which is preliminary data.</text>
</comment>
<protein>
    <submittedName>
        <fullName evidence="3">Uncharacterized protein</fullName>
    </submittedName>
</protein>
<keyword evidence="2" id="KW-0732">Signal</keyword>
<name>A0A9P5RGR4_9FUNG</name>
<feature type="region of interest" description="Disordered" evidence="1">
    <location>
        <begin position="288"/>
        <end position="340"/>
    </location>
</feature>
<dbReference type="EMBL" id="JAAAUQ010001972">
    <property type="protein sequence ID" value="KAF9129878.1"/>
    <property type="molecule type" value="Genomic_DNA"/>
</dbReference>
<gene>
    <name evidence="3" type="ORF">BG015_004087</name>
</gene>
<organism evidence="3 4">
    <name type="scientific">Linnemannia schmuckeri</name>
    <dbReference type="NCBI Taxonomy" id="64567"/>
    <lineage>
        <taxon>Eukaryota</taxon>
        <taxon>Fungi</taxon>
        <taxon>Fungi incertae sedis</taxon>
        <taxon>Mucoromycota</taxon>
        <taxon>Mortierellomycotina</taxon>
        <taxon>Mortierellomycetes</taxon>
        <taxon>Mortierellales</taxon>
        <taxon>Mortierellaceae</taxon>
        <taxon>Linnemannia</taxon>
    </lineage>
</organism>
<evidence type="ECO:0000313" key="4">
    <source>
        <dbReference type="Proteomes" id="UP000748756"/>
    </source>
</evidence>
<sequence>MVSNYRLQGFVTFFCLGLLLLTSVVLASQPYPDYRQVDYNLPSPMVYQYTIYYPGNIPILLTNEHDGRENYMFVQNTQKYSFMNMTDKAKIMSPASFSTPIAPNRTMPQMPARTSGQLILDFNSGINTRYMASSLSYLLSKRPLPADFAGPPSVQKPIPHVVIFRIQRRFVDANRQLAMGVGNGKGRKNSVAAWNEFHDLVHSVQALIRHQQLVRRPTCNLQAQGLLLDIHGQTHSHQQLEIGYAIPGPTYRQTNAQLNARINNTMVNASIRFLISRMVSHASSDILTRNPLPQEHSNDGDAEGMSQETVVPQEAIDTDEAADLAGDDDTEEVDKEPIANAEWNANQAARRVQYASFLRGKESLGAMLERYGVDVMPGPKTQTPPITTPISYYSGGYTVQVHGSGAYNFMTKLRYMDAVQLELPSKYRVNISDDDLKKFSFWIAQGCDDYYHRYYTFCDNPWPNP</sequence>
<dbReference type="Proteomes" id="UP000748756">
    <property type="component" value="Unassembled WGS sequence"/>
</dbReference>
<dbReference type="OrthoDB" id="71260at2759"/>
<evidence type="ECO:0000256" key="1">
    <source>
        <dbReference type="SAM" id="MobiDB-lite"/>
    </source>
</evidence>